<dbReference type="GO" id="GO:0016878">
    <property type="term" value="F:acid-thiol ligase activity"/>
    <property type="evidence" value="ECO:0007669"/>
    <property type="project" value="UniProtKB-ARBA"/>
</dbReference>
<organism evidence="3 4">
    <name type="scientific">Sinobacterium caligoides</name>
    <dbReference type="NCBI Taxonomy" id="933926"/>
    <lineage>
        <taxon>Bacteria</taxon>
        <taxon>Pseudomonadati</taxon>
        <taxon>Pseudomonadota</taxon>
        <taxon>Gammaproteobacteria</taxon>
        <taxon>Cellvibrionales</taxon>
        <taxon>Spongiibacteraceae</taxon>
        <taxon>Sinobacterium</taxon>
    </lineage>
</organism>
<keyword evidence="3" id="KW-0436">Ligase</keyword>
<dbReference type="EMBL" id="RKHR01000003">
    <property type="protein sequence ID" value="ROS04957.1"/>
    <property type="molecule type" value="Genomic_DNA"/>
</dbReference>
<dbReference type="NCBIfam" id="NF005863">
    <property type="entry name" value="PRK07798.1"/>
    <property type="match status" value="1"/>
</dbReference>
<name>A0A3N2DYW8_9GAMM</name>
<dbReference type="InterPro" id="IPR045851">
    <property type="entry name" value="AMP-bd_C_sf"/>
</dbReference>
<dbReference type="Gene3D" id="3.40.50.12780">
    <property type="entry name" value="N-terminal domain of ligase-like"/>
    <property type="match status" value="1"/>
</dbReference>
<dbReference type="PROSITE" id="PS00455">
    <property type="entry name" value="AMP_BINDING"/>
    <property type="match status" value="1"/>
</dbReference>
<evidence type="ECO:0000259" key="2">
    <source>
        <dbReference type="Pfam" id="PF13193"/>
    </source>
</evidence>
<dbReference type="InterPro" id="IPR000873">
    <property type="entry name" value="AMP-dep_synth/lig_dom"/>
</dbReference>
<sequence>MADKHFNIGDMFEMVVDSVPEREALVCGDARATFAELDQRANQLAHSMKEKGVKVGDHVGLYMYNCNEYIEGMLACFKLRAVPVNVNYRYVNEELLYIFDNSDMVACIHHREFSSAIAEVGGQLSKLKTLISVEDGSDADFDIIGAVEYESALQGQSTARDFGERSDNDMFVLYTGGTTGMPKGVMWPHKNVFYAAMGGGGFFSPLGPIEKPEEIPSRIGENQIIGMPLAPLMHGASWWYACIQILCGNKLVLNPLRSFDGEGIWAVAAEEKVNSIQIVGDAMAIPLLDALKGNEDRWDLSPVFNIGSGGAVFSPAKQDEFKAAFPNVFITNAFGSSESGNMGMDNGNKKEGDSSLGNVQRSEFMDVIIEGDSPEECRHAKPGEQGIFARSGYIPAGYYGDPVKTAKTFIDVEGKGKIWLLTGDAATLEDDDTITIFGRGSNCINSGGEKIFPEEVEQALKAHPGIFDALVVDTPDPRFGSKVTAVVSIREGFDVTLKGVQEEARKLIAGYKLPRELHVVAEIPRAPSGKPAYPKAKEIALSGNFLVS</sequence>
<keyword evidence="4" id="KW-1185">Reference proteome</keyword>
<dbReference type="OrthoDB" id="6187882at2"/>
<evidence type="ECO:0000259" key="1">
    <source>
        <dbReference type="Pfam" id="PF00501"/>
    </source>
</evidence>
<dbReference type="InterPro" id="IPR025110">
    <property type="entry name" value="AMP-bd_C"/>
</dbReference>
<dbReference type="Pfam" id="PF13193">
    <property type="entry name" value="AMP-binding_C"/>
    <property type="match status" value="1"/>
</dbReference>
<protein>
    <submittedName>
        <fullName evidence="3">Acyl-CoA synthetase (AMP-forming)/AMP-acid ligase II</fullName>
    </submittedName>
</protein>
<dbReference type="RefSeq" id="WP_123710911.1">
    <property type="nucleotide sequence ID" value="NZ_RKHR01000003.1"/>
</dbReference>
<feature type="domain" description="AMP-binding enzyme C-terminal" evidence="2">
    <location>
        <begin position="455"/>
        <end position="530"/>
    </location>
</feature>
<dbReference type="InterPro" id="IPR042099">
    <property type="entry name" value="ANL_N_sf"/>
</dbReference>
<dbReference type="PANTHER" id="PTHR43767:SF1">
    <property type="entry name" value="NONRIBOSOMAL PEPTIDE SYNTHASE PES1 (EUROFUNG)-RELATED"/>
    <property type="match status" value="1"/>
</dbReference>
<dbReference type="SUPFAM" id="SSF56801">
    <property type="entry name" value="Acetyl-CoA synthetase-like"/>
    <property type="match status" value="1"/>
</dbReference>
<dbReference type="Gene3D" id="3.30.300.30">
    <property type="match status" value="1"/>
</dbReference>
<reference evidence="3 4" key="1">
    <citation type="submission" date="2018-11" db="EMBL/GenBank/DDBJ databases">
        <title>Genomic Encyclopedia of Type Strains, Phase IV (KMG-IV): sequencing the most valuable type-strain genomes for metagenomic binning, comparative biology and taxonomic classification.</title>
        <authorList>
            <person name="Goeker M."/>
        </authorList>
    </citation>
    <scope>NUCLEOTIDE SEQUENCE [LARGE SCALE GENOMIC DNA]</scope>
    <source>
        <strain evidence="3 4">DSM 100316</strain>
    </source>
</reference>
<dbReference type="InterPro" id="IPR050237">
    <property type="entry name" value="ATP-dep_AMP-bd_enzyme"/>
</dbReference>
<dbReference type="PANTHER" id="PTHR43767">
    <property type="entry name" value="LONG-CHAIN-FATTY-ACID--COA LIGASE"/>
    <property type="match status" value="1"/>
</dbReference>
<accession>A0A3N2DYW8</accession>
<comment type="caution">
    <text evidence="3">The sequence shown here is derived from an EMBL/GenBank/DDBJ whole genome shotgun (WGS) entry which is preliminary data.</text>
</comment>
<dbReference type="AlphaFoldDB" id="A0A3N2DYW8"/>
<dbReference type="InterPro" id="IPR020845">
    <property type="entry name" value="AMP-binding_CS"/>
</dbReference>
<evidence type="ECO:0000313" key="4">
    <source>
        <dbReference type="Proteomes" id="UP000275394"/>
    </source>
</evidence>
<proteinExistence type="predicted"/>
<dbReference type="Pfam" id="PF00501">
    <property type="entry name" value="AMP-binding"/>
    <property type="match status" value="1"/>
</dbReference>
<gene>
    <name evidence="3" type="ORF">EDC56_0474</name>
</gene>
<evidence type="ECO:0000313" key="3">
    <source>
        <dbReference type="EMBL" id="ROS04957.1"/>
    </source>
</evidence>
<feature type="domain" description="AMP-dependent synthetase/ligase" evidence="1">
    <location>
        <begin position="13"/>
        <end position="399"/>
    </location>
</feature>
<dbReference type="Proteomes" id="UP000275394">
    <property type="component" value="Unassembled WGS sequence"/>
</dbReference>